<evidence type="ECO:0000313" key="2">
    <source>
        <dbReference type="EMBL" id="MPM75214.1"/>
    </source>
</evidence>
<feature type="region of interest" description="Disordered" evidence="1">
    <location>
        <begin position="1"/>
        <end position="68"/>
    </location>
</feature>
<sequence length="147" mass="15776">MRRTQAAERFARKTPLPATAARKKTSWVPSASGASASAHTPRDESALPARRSAHTADPHRSDSPLAGAALESDAACPYRVRYPAARSFPPAPAANSSAGPPSRPPYPLAPRVRKRWLRPYKASRSGHPAISAGRRQSRHIAFSPHAC</sequence>
<organism evidence="2">
    <name type="scientific">bioreactor metagenome</name>
    <dbReference type="NCBI Taxonomy" id="1076179"/>
    <lineage>
        <taxon>unclassified sequences</taxon>
        <taxon>metagenomes</taxon>
        <taxon>ecological metagenomes</taxon>
    </lineage>
</organism>
<protein>
    <submittedName>
        <fullName evidence="2">Uncharacterized protein</fullName>
    </submittedName>
</protein>
<dbReference type="EMBL" id="VSSQ01026478">
    <property type="protein sequence ID" value="MPM75214.1"/>
    <property type="molecule type" value="Genomic_DNA"/>
</dbReference>
<dbReference type="AlphaFoldDB" id="A0A645CE68"/>
<feature type="region of interest" description="Disordered" evidence="1">
    <location>
        <begin position="86"/>
        <end position="147"/>
    </location>
</feature>
<feature type="compositionally biased region" description="Basic and acidic residues" evidence="1">
    <location>
        <begin position="1"/>
        <end position="11"/>
    </location>
</feature>
<comment type="caution">
    <text evidence="2">The sequence shown here is derived from an EMBL/GenBank/DDBJ whole genome shotgun (WGS) entry which is preliminary data.</text>
</comment>
<gene>
    <name evidence="2" type="ORF">SDC9_122205</name>
</gene>
<name>A0A645CE68_9ZZZZ</name>
<accession>A0A645CE68</accession>
<feature type="compositionally biased region" description="Polar residues" evidence="1">
    <location>
        <begin position="27"/>
        <end position="38"/>
    </location>
</feature>
<reference evidence="2" key="1">
    <citation type="submission" date="2019-08" db="EMBL/GenBank/DDBJ databases">
        <authorList>
            <person name="Kucharzyk K."/>
            <person name="Murdoch R.W."/>
            <person name="Higgins S."/>
            <person name="Loffler F."/>
        </authorList>
    </citation>
    <scope>NUCLEOTIDE SEQUENCE</scope>
</reference>
<feature type="compositionally biased region" description="Low complexity" evidence="1">
    <location>
        <begin position="86"/>
        <end position="100"/>
    </location>
</feature>
<evidence type="ECO:0000256" key="1">
    <source>
        <dbReference type="SAM" id="MobiDB-lite"/>
    </source>
</evidence>
<proteinExistence type="predicted"/>